<name>A0ABU9JX78_9BACI</name>
<evidence type="ECO:0000256" key="2">
    <source>
        <dbReference type="SAM" id="SignalP"/>
    </source>
</evidence>
<organism evidence="3 4">
    <name type="scientific">Caldifermentibacillus hisashii</name>
    <dbReference type="NCBI Taxonomy" id="996558"/>
    <lineage>
        <taxon>Bacteria</taxon>
        <taxon>Bacillati</taxon>
        <taxon>Bacillota</taxon>
        <taxon>Bacilli</taxon>
        <taxon>Bacillales</taxon>
        <taxon>Bacillaceae</taxon>
        <taxon>Caldifermentibacillus</taxon>
    </lineage>
</organism>
<evidence type="ECO:0000313" key="3">
    <source>
        <dbReference type="EMBL" id="MEL3957019.1"/>
    </source>
</evidence>
<dbReference type="Proteomes" id="UP001459714">
    <property type="component" value="Unassembled WGS sequence"/>
</dbReference>
<protein>
    <submittedName>
        <fullName evidence="3">YhcN/YlaJ family sporulation lipoprotein</fullName>
    </submittedName>
</protein>
<dbReference type="InterPro" id="IPR019076">
    <property type="entry name" value="Spore_lipoprot_YhcN/YlaJ-like"/>
</dbReference>
<feature type="signal peptide" evidence="2">
    <location>
        <begin position="1"/>
        <end position="26"/>
    </location>
</feature>
<comment type="caution">
    <text evidence="3">The sequence shown here is derived from an EMBL/GenBank/DDBJ whole genome shotgun (WGS) entry which is preliminary data.</text>
</comment>
<proteinExistence type="predicted"/>
<evidence type="ECO:0000313" key="4">
    <source>
        <dbReference type="Proteomes" id="UP001459714"/>
    </source>
</evidence>
<accession>A0ABU9JX78</accession>
<keyword evidence="2" id="KW-0732">Signal</keyword>
<dbReference type="RefSeq" id="WP_251241907.1">
    <property type="nucleotide sequence ID" value="NZ_JBBYAK010000001.1"/>
</dbReference>
<dbReference type="Pfam" id="PF09580">
    <property type="entry name" value="Spore_YhcN_YlaJ"/>
    <property type="match status" value="2"/>
</dbReference>
<feature type="region of interest" description="Disordered" evidence="1">
    <location>
        <begin position="103"/>
        <end position="137"/>
    </location>
</feature>
<keyword evidence="3" id="KW-0449">Lipoprotein</keyword>
<feature type="region of interest" description="Disordered" evidence="1">
    <location>
        <begin position="23"/>
        <end position="64"/>
    </location>
</feature>
<reference evidence="3 4" key="1">
    <citation type="submission" date="2024-03" db="EMBL/GenBank/DDBJ databases">
        <title>Bacilli Hybrid Assemblies.</title>
        <authorList>
            <person name="Kovac J."/>
        </authorList>
    </citation>
    <scope>NUCLEOTIDE SEQUENCE [LARGE SCALE GENOMIC DNA]</scope>
    <source>
        <strain evidence="3 4">FSL M8-0022</strain>
    </source>
</reference>
<feature type="chain" id="PRO_5045255645" evidence="2">
    <location>
        <begin position="27"/>
        <end position="215"/>
    </location>
</feature>
<evidence type="ECO:0000256" key="1">
    <source>
        <dbReference type="SAM" id="MobiDB-lite"/>
    </source>
</evidence>
<feature type="compositionally biased region" description="Polar residues" evidence="1">
    <location>
        <begin position="103"/>
        <end position="121"/>
    </location>
</feature>
<dbReference type="EMBL" id="JBBYAK010000001">
    <property type="protein sequence ID" value="MEL3957019.1"/>
    <property type="molecule type" value="Genomic_DNA"/>
</dbReference>
<sequence length="215" mass="23982">MKMKWFITGVAVASLCLTGCTNNDNAGDNNDNGTQFTQNTRNNNNARPMNVKNNTRNNQNVKTSRAAEREVEKLKEVEDAHVLITNNNAYVAVRLSKNNRGNINNQGTTNVNFDNNGNATRNGALDGANNNANNTAQYSPVSNAFEQKIADAVRRADDRISRVYVSANPDFYDRVNTFANDMRTNNNNNDGLFDRFNDIVDDFFGTANNDRTNTR</sequence>
<gene>
    <name evidence="3" type="ORF">NST17_07395</name>
</gene>
<feature type="compositionally biased region" description="Low complexity" evidence="1">
    <location>
        <begin position="23"/>
        <end position="63"/>
    </location>
</feature>
<keyword evidence="4" id="KW-1185">Reference proteome</keyword>
<feature type="compositionally biased region" description="Low complexity" evidence="1">
    <location>
        <begin position="122"/>
        <end position="136"/>
    </location>
</feature>